<dbReference type="InterPro" id="IPR000836">
    <property type="entry name" value="PRTase_dom"/>
</dbReference>
<evidence type="ECO:0000256" key="7">
    <source>
        <dbReference type="ARBA" id="ARBA00049535"/>
    </source>
</evidence>
<keyword evidence="6" id="KW-0067">ATP-binding</keyword>
<evidence type="ECO:0000256" key="1">
    <source>
        <dbReference type="ARBA" id="ARBA00013247"/>
    </source>
</evidence>
<dbReference type="FunFam" id="3.40.50.2020:FF:000014">
    <property type="entry name" value="Ribose-phosphate pyrophosphokinase 1"/>
    <property type="match status" value="1"/>
</dbReference>
<dbReference type="Pfam" id="PF13793">
    <property type="entry name" value="Pribosyltran_N"/>
    <property type="match status" value="1"/>
</dbReference>
<comment type="catalytic activity">
    <reaction evidence="7">
        <text>D-ribose 5-phosphate + ATP = 5-phospho-alpha-D-ribose 1-diphosphate + AMP + H(+)</text>
        <dbReference type="Rhea" id="RHEA:15609"/>
        <dbReference type="ChEBI" id="CHEBI:15378"/>
        <dbReference type="ChEBI" id="CHEBI:30616"/>
        <dbReference type="ChEBI" id="CHEBI:58017"/>
        <dbReference type="ChEBI" id="CHEBI:78346"/>
        <dbReference type="ChEBI" id="CHEBI:456215"/>
        <dbReference type="EC" id="2.7.6.1"/>
    </reaction>
</comment>
<dbReference type="GO" id="GO:0006164">
    <property type="term" value="P:purine nucleotide biosynthetic process"/>
    <property type="evidence" value="ECO:0007669"/>
    <property type="project" value="TreeGrafter"/>
</dbReference>
<gene>
    <name evidence="9" type="ORF">A2786_02785</name>
</gene>
<evidence type="ECO:0000256" key="2">
    <source>
        <dbReference type="ARBA" id="ARBA00022679"/>
    </source>
</evidence>
<dbReference type="GO" id="GO:0000287">
    <property type="term" value="F:magnesium ion binding"/>
    <property type="evidence" value="ECO:0007669"/>
    <property type="project" value="InterPro"/>
</dbReference>
<dbReference type="NCBIfam" id="TIGR01251">
    <property type="entry name" value="ribP_PPkin"/>
    <property type="match status" value="1"/>
</dbReference>
<dbReference type="GO" id="GO:0005737">
    <property type="term" value="C:cytoplasm"/>
    <property type="evidence" value="ECO:0007669"/>
    <property type="project" value="TreeGrafter"/>
</dbReference>
<evidence type="ECO:0000256" key="4">
    <source>
        <dbReference type="ARBA" id="ARBA00022741"/>
    </source>
</evidence>
<dbReference type="Proteomes" id="UP000179233">
    <property type="component" value="Unassembled WGS sequence"/>
</dbReference>
<protein>
    <recommendedName>
        <fullName evidence="1">ribose-phosphate diphosphokinase</fullName>
        <ecNumber evidence="1">2.7.6.1</ecNumber>
    </recommendedName>
</protein>
<name>A0A1G1VSL8_9BACT</name>
<evidence type="ECO:0000256" key="5">
    <source>
        <dbReference type="ARBA" id="ARBA00022777"/>
    </source>
</evidence>
<accession>A0A1G1VSL8</accession>
<dbReference type="AlphaFoldDB" id="A0A1G1VSL8"/>
<reference evidence="9 10" key="1">
    <citation type="journal article" date="2016" name="Nat. Commun.">
        <title>Thousands of microbial genomes shed light on interconnected biogeochemical processes in an aquifer system.</title>
        <authorList>
            <person name="Anantharaman K."/>
            <person name="Brown C.T."/>
            <person name="Hug L.A."/>
            <person name="Sharon I."/>
            <person name="Castelle C.J."/>
            <person name="Probst A.J."/>
            <person name="Thomas B.C."/>
            <person name="Singh A."/>
            <person name="Wilkins M.J."/>
            <person name="Karaoz U."/>
            <person name="Brodie E.L."/>
            <person name="Williams K.H."/>
            <person name="Hubbard S.S."/>
            <person name="Banfield J.F."/>
        </authorList>
    </citation>
    <scope>NUCLEOTIDE SEQUENCE [LARGE SCALE GENOMIC DNA]</scope>
</reference>
<proteinExistence type="predicted"/>
<dbReference type="Pfam" id="PF14572">
    <property type="entry name" value="Pribosyl_synth"/>
    <property type="match status" value="1"/>
</dbReference>
<dbReference type="SUPFAM" id="SSF53271">
    <property type="entry name" value="PRTase-like"/>
    <property type="match status" value="2"/>
</dbReference>
<dbReference type="PANTHER" id="PTHR10210">
    <property type="entry name" value="RIBOSE-PHOSPHATE DIPHOSPHOKINASE FAMILY MEMBER"/>
    <property type="match status" value="1"/>
</dbReference>
<evidence type="ECO:0000256" key="6">
    <source>
        <dbReference type="ARBA" id="ARBA00022840"/>
    </source>
</evidence>
<dbReference type="GO" id="GO:0004749">
    <property type="term" value="F:ribose phosphate diphosphokinase activity"/>
    <property type="evidence" value="ECO:0007669"/>
    <property type="project" value="UniProtKB-EC"/>
</dbReference>
<dbReference type="SMART" id="SM01400">
    <property type="entry name" value="Pribosyltran_N"/>
    <property type="match status" value="1"/>
</dbReference>
<keyword evidence="4" id="KW-0547">Nucleotide-binding</keyword>
<evidence type="ECO:0000259" key="8">
    <source>
        <dbReference type="Pfam" id="PF13793"/>
    </source>
</evidence>
<evidence type="ECO:0000313" key="10">
    <source>
        <dbReference type="Proteomes" id="UP000179233"/>
    </source>
</evidence>
<dbReference type="InterPro" id="IPR005946">
    <property type="entry name" value="Rib-P_diPkinase"/>
</dbReference>
<dbReference type="EC" id="2.7.6.1" evidence="1"/>
<feature type="domain" description="Ribose-phosphate pyrophosphokinase N-terminal" evidence="8">
    <location>
        <begin position="6"/>
        <end position="119"/>
    </location>
</feature>
<dbReference type="Gene3D" id="3.40.50.2020">
    <property type="match status" value="2"/>
</dbReference>
<dbReference type="GO" id="GO:0016301">
    <property type="term" value="F:kinase activity"/>
    <property type="evidence" value="ECO:0007669"/>
    <property type="project" value="UniProtKB-KW"/>
</dbReference>
<keyword evidence="3" id="KW-0545">Nucleotide biosynthesis</keyword>
<keyword evidence="5" id="KW-0418">Kinase</keyword>
<organism evidence="9 10">
    <name type="scientific">Candidatus Chisholmbacteria bacterium RIFCSPHIGHO2_01_FULL_52_32</name>
    <dbReference type="NCBI Taxonomy" id="1797591"/>
    <lineage>
        <taxon>Bacteria</taxon>
        <taxon>Candidatus Chisholmiibacteriota</taxon>
    </lineage>
</organism>
<dbReference type="GO" id="GO:0005524">
    <property type="term" value="F:ATP binding"/>
    <property type="evidence" value="ECO:0007669"/>
    <property type="project" value="UniProtKB-KW"/>
</dbReference>
<dbReference type="GO" id="GO:0002189">
    <property type="term" value="C:ribose phosphate diphosphokinase complex"/>
    <property type="evidence" value="ECO:0007669"/>
    <property type="project" value="TreeGrafter"/>
</dbReference>
<dbReference type="GO" id="GO:0006015">
    <property type="term" value="P:5-phosphoribose 1-diphosphate biosynthetic process"/>
    <property type="evidence" value="ECO:0007669"/>
    <property type="project" value="TreeGrafter"/>
</dbReference>
<dbReference type="CDD" id="cd06223">
    <property type="entry name" value="PRTases_typeI"/>
    <property type="match status" value="1"/>
</dbReference>
<evidence type="ECO:0000256" key="3">
    <source>
        <dbReference type="ARBA" id="ARBA00022727"/>
    </source>
</evidence>
<evidence type="ECO:0000313" key="9">
    <source>
        <dbReference type="EMBL" id="OGY18403.1"/>
    </source>
</evidence>
<keyword evidence="2" id="KW-0808">Transferase</keyword>
<dbReference type="InterPro" id="IPR029057">
    <property type="entry name" value="PRTase-like"/>
</dbReference>
<dbReference type="EMBL" id="MHCJ01000003">
    <property type="protein sequence ID" value="OGY18403.1"/>
    <property type="molecule type" value="Genomic_DNA"/>
</dbReference>
<comment type="caution">
    <text evidence="9">The sequence shown here is derived from an EMBL/GenBank/DDBJ whole genome shotgun (WGS) entry which is preliminary data.</text>
</comment>
<dbReference type="PANTHER" id="PTHR10210:SF32">
    <property type="entry name" value="RIBOSE-PHOSPHATE PYROPHOSPHOKINASE 2"/>
    <property type="match status" value="1"/>
</dbReference>
<sequence length="309" mass="33386">MKETLTIVSGSSHPAFAEGLAEFLQASVTKRELSVFPNGELRARILGDVRGKTVVVVQSLFGSAGAQLIEFALLIDAVKRGFPQKVIGIIPWLAYSLQDEQFRTGEPISSESIARLIDALKLSELILIDLHSLRTASYFKTQTRVIAPSEIFKDMLIGRYTENTLIVAPDDGARTRAMELASLVNGRVLVLKKVRDRQTLKIEYGKVKGNVAGKDCILCDDVVVTGDTLVEAATLLKESGAKSAAAFCTHALFIKGSSDRISRSQIDEITVTDTLPITKAQQFDKLKIVSAIPAVGRAVSALTKKGSGL</sequence>
<dbReference type="InterPro" id="IPR029099">
    <property type="entry name" value="Pribosyltran_N"/>
</dbReference>